<proteinExistence type="predicted"/>
<dbReference type="EMBL" id="NHTK01000711">
    <property type="protein sequence ID" value="PPR06061.1"/>
    <property type="molecule type" value="Genomic_DNA"/>
</dbReference>
<dbReference type="Pfam" id="PF00646">
    <property type="entry name" value="F-box"/>
    <property type="match status" value="1"/>
</dbReference>
<protein>
    <recommendedName>
        <fullName evidence="1">F-box domain-containing protein</fullName>
    </recommendedName>
</protein>
<feature type="domain" description="F-box" evidence="1">
    <location>
        <begin position="2"/>
        <end position="51"/>
    </location>
</feature>
<evidence type="ECO:0000259" key="1">
    <source>
        <dbReference type="PROSITE" id="PS50181"/>
    </source>
</evidence>
<evidence type="ECO:0000313" key="3">
    <source>
        <dbReference type="Proteomes" id="UP000284842"/>
    </source>
</evidence>
<dbReference type="OrthoDB" id="2745898at2759"/>
<dbReference type="Proteomes" id="UP000284842">
    <property type="component" value="Unassembled WGS sequence"/>
</dbReference>
<gene>
    <name evidence="2" type="ORF">CVT24_004696</name>
</gene>
<organism evidence="2 3">
    <name type="scientific">Panaeolus cyanescens</name>
    <dbReference type="NCBI Taxonomy" id="181874"/>
    <lineage>
        <taxon>Eukaryota</taxon>
        <taxon>Fungi</taxon>
        <taxon>Dikarya</taxon>
        <taxon>Basidiomycota</taxon>
        <taxon>Agaricomycotina</taxon>
        <taxon>Agaricomycetes</taxon>
        <taxon>Agaricomycetidae</taxon>
        <taxon>Agaricales</taxon>
        <taxon>Agaricineae</taxon>
        <taxon>Galeropsidaceae</taxon>
        <taxon>Panaeolus</taxon>
    </lineage>
</organism>
<dbReference type="InParanoid" id="A0A409YSS4"/>
<sequence length="461" mass="51458">MQKMLQQIPHEIVSTIIDHVDPKDLPACSLISHAYRADVQRKMFHTIWLDYSLFAQQSNIGIITYNLADAATDKEFRRLPDIFKANPTLASYVKCFNIVASPPSSSFVNSEEGTNVLPRILPFLSDLTNFSFTTANYNKKVPDYSSLTQDLQIAIEGVFKRNKNISNVEIIAAGSVPVDIFAHLSRIQSLTINSLIEPLIPGHPANPLPVICPESLTLDTSIRDNRERFDGTISLLKENNGRKALLSFSELTEFIVRCPNATSQIMQSFLSYTNPERLLTLYIETCNDGATAYERGTWTYLSGFNPDTYMPSFTLFMFHKLTTITVCDYVVPDSAERAGLCNFSWIAAILDTLPSPITNAPSNLSLDLRISVSQKFSVGELSGLPLIFAPTINVINQKLSSGALKAACVVFTFTREGNESGVGEKWKYEVAQAFRKHGAIDSLWSERNESFIRPVSRTPWE</sequence>
<dbReference type="InterPro" id="IPR001810">
    <property type="entry name" value="F-box_dom"/>
</dbReference>
<accession>A0A409YSS4</accession>
<dbReference type="AlphaFoldDB" id="A0A409YSS4"/>
<comment type="caution">
    <text evidence="2">The sequence shown here is derived from an EMBL/GenBank/DDBJ whole genome shotgun (WGS) entry which is preliminary data.</text>
</comment>
<reference evidence="2 3" key="1">
    <citation type="journal article" date="2018" name="Evol. Lett.">
        <title>Horizontal gene cluster transfer increased hallucinogenic mushroom diversity.</title>
        <authorList>
            <person name="Reynolds H.T."/>
            <person name="Vijayakumar V."/>
            <person name="Gluck-Thaler E."/>
            <person name="Korotkin H.B."/>
            <person name="Matheny P.B."/>
            <person name="Slot J.C."/>
        </authorList>
    </citation>
    <scope>NUCLEOTIDE SEQUENCE [LARGE SCALE GENOMIC DNA]</scope>
    <source>
        <strain evidence="2 3">2629</strain>
    </source>
</reference>
<name>A0A409YSS4_9AGAR</name>
<evidence type="ECO:0000313" key="2">
    <source>
        <dbReference type="EMBL" id="PPR06061.1"/>
    </source>
</evidence>
<dbReference type="PROSITE" id="PS50181">
    <property type="entry name" value="FBOX"/>
    <property type="match status" value="1"/>
</dbReference>
<keyword evidence="3" id="KW-1185">Reference proteome</keyword>